<keyword evidence="1 2" id="KW-0732">Signal</keyword>
<dbReference type="InterPro" id="IPR013517">
    <property type="entry name" value="FG-GAP"/>
</dbReference>
<dbReference type="Pfam" id="PF13517">
    <property type="entry name" value="FG-GAP_3"/>
    <property type="match status" value="1"/>
</dbReference>
<dbReference type="eggNOG" id="COG5616">
    <property type="taxonomic scope" value="Bacteria"/>
</dbReference>
<gene>
    <name evidence="3" type="ordered locus">HRM2_31490</name>
</gene>
<dbReference type="SUPFAM" id="SSF69318">
    <property type="entry name" value="Integrin alpha N-terminal domain"/>
    <property type="match status" value="1"/>
</dbReference>
<name>C0QKZ2_DESAH</name>
<dbReference type="RefSeq" id="WP_015904994.1">
    <property type="nucleotide sequence ID" value="NC_012108.1"/>
</dbReference>
<dbReference type="HOGENOM" id="CLU_034452_0_0_7"/>
<evidence type="ECO:0000256" key="1">
    <source>
        <dbReference type="ARBA" id="ARBA00022729"/>
    </source>
</evidence>
<dbReference type="KEGG" id="dat:HRM2_31490"/>
<organism evidence="3 4">
    <name type="scientific">Desulforapulum autotrophicum (strain ATCC 43914 / DSM 3382 / VKM B-1955 / HRM2)</name>
    <name type="common">Desulfobacterium autotrophicum</name>
    <dbReference type="NCBI Taxonomy" id="177437"/>
    <lineage>
        <taxon>Bacteria</taxon>
        <taxon>Pseudomonadati</taxon>
        <taxon>Thermodesulfobacteriota</taxon>
        <taxon>Desulfobacteria</taxon>
        <taxon>Desulfobacterales</taxon>
        <taxon>Desulfobacteraceae</taxon>
        <taxon>Desulforapulum</taxon>
    </lineage>
</organism>
<protein>
    <recommendedName>
        <fullName evidence="5">VCBS repeat-containing protein</fullName>
    </recommendedName>
</protein>
<dbReference type="EMBL" id="CP001087">
    <property type="protein sequence ID" value="ACN16232.1"/>
    <property type="molecule type" value="Genomic_DNA"/>
</dbReference>
<dbReference type="InterPro" id="IPR028994">
    <property type="entry name" value="Integrin_alpha_N"/>
</dbReference>
<keyword evidence="4" id="KW-1185">Reference proteome</keyword>
<feature type="signal peptide" evidence="2">
    <location>
        <begin position="1"/>
        <end position="25"/>
    </location>
</feature>
<dbReference type="OrthoDB" id="5422153at2"/>
<evidence type="ECO:0000313" key="3">
    <source>
        <dbReference type="EMBL" id="ACN16232.1"/>
    </source>
</evidence>
<dbReference type="AlphaFoldDB" id="C0QKZ2"/>
<feature type="chain" id="PRO_5002900644" description="VCBS repeat-containing protein" evidence="2">
    <location>
        <begin position="26"/>
        <end position="510"/>
    </location>
</feature>
<evidence type="ECO:0000313" key="4">
    <source>
        <dbReference type="Proteomes" id="UP000000442"/>
    </source>
</evidence>
<proteinExistence type="predicted"/>
<sequence>MKSGKTTIVLAILILFTCLAGSALAATTRILVKPFNIEADQAYPFLEKGIFKMLLSRLEIPGVCTPVLDTDPDAGQADYVLNGTILIFGDGISTDAKLLNAKTGASALVFNELGASKGDALAHVNHLSEQIKMDVLGLDSGKRATPQAINQTAIEQQAPVRQPAVKAQLWRSQAFDERIISLDLADVTGDTKNETIVASKNKLTLLTREGKVLKKISTFEPGINLNILSVDAGDINNNHKAEIYLTCIDERTFRPSSLVLEWNGTGFTTLLDNEPLLFRIIRPKTRGTLLLGQTPREKGQMLNTPVFQLSWQANTLVEAELKLPRNITIYSFTYGDVMNNGSEMIAALTLDGRVKVFSSEGRESWKSAEGYGGSVNFLEYKGNLHTRDDGYQMTRFFLQQRIFIADLEGDGKNRVIVVRNEDSASILKKTRYFSKGTIVSLAWDEMGLAPEGRTRSFPGYFSDYLIGDMDNDGHEELIYAVTRSEGMVDQNHSSRLYSQDRIAANSREFY</sequence>
<evidence type="ECO:0008006" key="5">
    <source>
        <dbReference type="Google" id="ProtNLM"/>
    </source>
</evidence>
<dbReference type="Proteomes" id="UP000000442">
    <property type="component" value="Chromosome"/>
</dbReference>
<dbReference type="STRING" id="177437.HRM2_31490"/>
<accession>C0QKZ2</accession>
<evidence type="ECO:0000256" key="2">
    <source>
        <dbReference type="SAM" id="SignalP"/>
    </source>
</evidence>
<reference evidence="3 4" key="1">
    <citation type="journal article" date="2009" name="Environ. Microbiol.">
        <title>Genome sequence of Desulfobacterium autotrophicum HRM2, a marine sulfate reducer oxidizing organic carbon completely to carbon dioxide.</title>
        <authorList>
            <person name="Strittmatter A.W."/>
            <person name="Liesegang H."/>
            <person name="Rabus R."/>
            <person name="Decker I."/>
            <person name="Amann J."/>
            <person name="Andres S."/>
            <person name="Henne A."/>
            <person name="Fricke W.F."/>
            <person name="Martinez-Arias R."/>
            <person name="Bartels D."/>
            <person name="Goesmann A."/>
            <person name="Krause L."/>
            <person name="Puehler A."/>
            <person name="Klenk H.P."/>
            <person name="Richter M."/>
            <person name="Schuler M."/>
            <person name="Gloeckner F.O."/>
            <person name="Meyerdierks A."/>
            <person name="Gottschalk G."/>
            <person name="Amann R."/>
        </authorList>
    </citation>
    <scope>NUCLEOTIDE SEQUENCE [LARGE SCALE GENOMIC DNA]</scope>
    <source>
        <strain evidence="4">ATCC 43914 / DSM 3382 / HRM2</strain>
    </source>
</reference>